<dbReference type="Proteomes" id="UP001179952">
    <property type="component" value="Unassembled WGS sequence"/>
</dbReference>
<evidence type="ECO:0008006" key="3">
    <source>
        <dbReference type="Google" id="ProtNLM"/>
    </source>
</evidence>
<dbReference type="EMBL" id="JAUJYN010000010">
    <property type="protein sequence ID" value="KAK1261719.1"/>
    <property type="molecule type" value="Genomic_DNA"/>
</dbReference>
<dbReference type="AlphaFoldDB" id="A0AAV9ABW1"/>
<protein>
    <recommendedName>
        <fullName evidence="3">Endonuclease/exonuclease/phosphatase domain-containing protein</fullName>
    </recommendedName>
</protein>
<dbReference type="Gene3D" id="3.60.10.10">
    <property type="entry name" value="Endonuclease/exonuclease/phosphatase"/>
    <property type="match status" value="1"/>
</dbReference>
<reference evidence="1" key="2">
    <citation type="submission" date="2023-06" db="EMBL/GenBank/DDBJ databases">
        <authorList>
            <person name="Ma L."/>
            <person name="Liu K.-W."/>
            <person name="Li Z."/>
            <person name="Hsiao Y.-Y."/>
            <person name="Qi Y."/>
            <person name="Fu T."/>
            <person name="Tang G."/>
            <person name="Zhang D."/>
            <person name="Sun W.-H."/>
            <person name="Liu D.-K."/>
            <person name="Li Y."/>
            <person name="Chen G.-Z."/>
            <person name="Liu X.-D."/>
            <person name="Liao X.-Y."/>
            <person name="Jiang Y.-T."/>
            <person name="Yu X."/>
            <person name="Hao Y."/>
            <person name="Huang J."/>
            <person name="Zhao X.-W."/>
            <person name="Ke S."/>
            <person name="Chen Y.-Y."/>
            <person name="Wu W.-L."/>
            <person name="Hsu J.-L."/>
            <person name="Lin Y.-F."/>
            <person name="Huang M.-D."/>
            <person name="Li C.-Y."/>
            <person name="Huang L."/>
            <person name="Wang Z.-W."/>
            <person name="Zhao X."/>
            <person name="Zhong W.-Y."/>
            <person name="Peng D.-H."/>
            <person name="Ahmad S."/>
            <person name="Lan S."/>
            <person name="Zhang J.-S."/>
            <person name="Tsai W.-C."/>
            <person name="Van De Peer Y."/>
            <person name="Liu Z.-J."/>
        </authorList>
    </citation>
    <scope>NUCLEOTIDE SEQUENCE</scope>
    <source>
        <strain evidence="1">SCP</strain>
        <tissue evidence="1">Leaves</tissue>
    </source>
</reference>
<proteinExistence type="predicted"/>
<evidence type="ECO:0000313" key="2">
    <source>
        <dbReference type="Proteomes" id="UP001179952"/>
    </source>
</evidence>
<evidence type="ECO:0000313" key="1">
    <source>
        <dbReference type="EMBL" id="KAK1261719.1"/>
    </source>
</evidence>
<dbReference type="PANTHER" id="PTHR35218">
    <property type="entry name" value="RNASE H DOMAIN-CONTAINING PROTEIN"/>
    <property type="match status" value="1"/>
</dbReference>
<gene>
    <name evidence="1" type="ORF">QJS04_geneDACA011582</name>
</gene>
<reference evidence="1" key="1">
    <citation type="journal article" date="2023" name="Nat. Commun.">
        <title>Diploid and tetraploid genomes of Acorus and the evolution of monocots.</title>
        <authorList>
            <person name="Ma L."/>
            <person name="Liu K.W."/>
            <person name="Li Z."/>
            <person name="Hsiao Y.Y."/>
            <person name="Qi Y."/>
            <person name="Fu T."/>
            <person name="Tang G.D."/>
            <person name="Zhang D."/>
            <person name="Sun W.H."/>
            <person name="Liu D.K."/>
            <person name="Li Y."/>
            <person name="Chen G.Z."/>
            <person name="Liu X.D."/>
            <person name="Liao X.Y."/>
            <person name="Jiang Y.T."/>
            <person name="Yu X."/>
            <person name="Hao Y."/>
            <person name="Huang J."/>
            <person name="Zhao X.W."/>
            <person name="Ke S."/>
            <person name="Chen Y.Y."/>
            <person name="Wu W.L."/>
            <person name="Hsu J.L."/>
            <person name="Lin Y.F."/>
            <person name="Huang M.D."/>
            <person name="Li C.Y."/>
            <person name="Huang L."/>
            <person name="Wang Z.W."/>
            <person name="Zhao X."/>
            <person name="Zhong W.Y."/>
            <person name="Peng D.H."/>
            <person name="Ahmad S."/>
            <person name="Lan S."/>
            <person name="Zhang J.S."/>
            <person name="Tsai W.C."/>
            <person name="Van de Peer Y."/>
            <person name="Liu Z.J."/>
        </authorList>
    </citation>
    <scope>NUCLEOTIDE SEQUENCE</scope>
    <source>
        <strain evidence="1">SCP</strain>
    </source>
</reference>
<organism evidence="1 2">
    <name type="scientific">Acorus gramineus</name>
    <name type="common">Dwarf sweet flag</name>
    <dbReference type="NCBI Taxonomy" id="55184"/>
    <lineage>
        <taxon>Eukaryota</taxon>
        <taxon>Viridiplantae</taxon>
        <taxon>Streptophyta</taxon>
        <taxon>Embryophyta</taxon>
        <taxon>Tracheophyta</taxon>
        <taxon>Spermatophyta</taxon>
        <taxon>Magnoliopsida</taxon>
        <taxon>Liliopsida</taxon>
        <taxon>Acoraceae</taxon>
        <taxon>Acorus</taxon>
    </lineage>
</organism>
<keyword evidence="2" id="KW-1185">Reference proteome</keyword>
<name>A0AAV9ABW1_ACOGR</name>
<sequence length="208" mass="24246">MFLPSQFRHRLWETRRFLSLVMDYLLQPTLPRMTETHRTPFVALLENKLAVLEVELVKKKILRRCTAEYSHFHDGRGRIWLLWLTNLINIVVLRSSDQYVHSEVTLKDSGLRFLLTITYGSNSPAERLVMWDDIISLAQHISIPWLVGGDFNEVRFTNEKMGGRALQTGRLTRFNSCIEQCSLFDIHTAGNSLSWNNRQANRIACRLD</sequence>
<accession>A0AAV9ABW1</accession>
<comment type="caution">
    <text evidence="1">The sequence shown here is derived from an EMBL/GenBank/DDBJ whole genome shotgun (WGS) entry which is preliminary data.</text>
</comment>
<dbReference type="InterPro" id="IPR036691">
    <property type="entry name" value="Endo/exonu/phosph_ase_sf"/>
</dbReference>
<dbReference type="SUPFAM" id="SSF56219">
    <property type="entry name" value="DNase I-like"/>
    <property type="match status" value="1"/>
</dbReference>
<dbReference type="PANTHER" id="PTHR35218:SF8">
    <property type="entry name" value="ENDONUCLEASE_EXONUCLEASE_PHOSPHATASE"/>
    <property type="match status" value="1"/>
</dbReference>